<dbReference type="RefSeq" id="WP_187595749.1">
    <property type="nucleotide sequence ID" value="NZ_CP060714.1"/>
</dbReference>
<sequence>MSNTSHTSHTSIQGNLLQVTAAAWGLLVNGSAGSQRRRAPAQITRRLGFAISY</sequence>
<organism evidence="1 2">
    <name type="scientific">Diaphorobacter ruginosibacter</name>
    <dbReference type="NCBI Taxonomy" id="1715720"/>
    <lineage>
        <taxon>Bacteria</taxon>
        <taxon>Pseudomonadati</taxon>
        <taxon>Pseudomonadota</taxon>
        <taxon>Betaproteobacteria</taxon>
        <taxon>Burkholderiales</taxon>
        <taxon>Comamonadaceae</taxon>
        <taxon>Diaphorobacter</taxon>
    </lineage>
</organism>
<keyword evidence="2" id="KW-1185">Reference proteome</keyword>
<evidence type="ECO:0000313" key="2">
    <source>
        <dbReference type="Proteomes" id="UP000515811"/>
    </source>
</evidence>
<protein>
    <submittedName>
        <fullName evidence="1">Uncharacterized protein</fullName>
    </submittedName>
</protein>
<dbReference type="Proteomes" id="UP000515811">
    <property type="component" value="Chromosome"/>
</dbReference>
<evidence type="ECO:0000313" key="1">
    <source>
        <dbReference type="EMBL" id="QNN55476.1"/>
    </source>
</evidence>
<name>A0A7G9RIQ1_9BURK</name>
<reference evidence="1 2" key="1">
    <citation type="submission" date="2020-08" db="EMBL/GenBank/DDBJ databases">
        <title>Genome sequence of Diaphorobacter ruginosibacter DSM 27467T.</title>
        <authorList>
            <person name="Hyun D.-W."/>
            <person name="Bae J.-W."/>
        </authorList>
    </citation>
    <scope>NUCLEOTIDE SEQUENCE [LARGE SCALE GENOMIC DNA]</scope>
    <source>
        <strain evidence="1 2">DSM 27467</strain>
    </source>
</reference>
<dbReference type="AlphaFoldDB" id="A0A7G9RIQ1"/>
<dbReference type="KEGG" id="drg:H9K76_12445"/>
<proteinExistence type="predicted"/>
<gene>
    <name evidence="1" type="ORF">H9K76_12445</name>
</gene>
<dbReference type="EMBL" id="CP060714">
    <property type="protein sequence ID" value="QNN55476.1"/>
    <property type="molecule type" value="Genomic_DNA"/>
</dbReference>
<accession>A0A7G9RIQ1</accession>